<proteinExistence type="predicted"/>
<accession>A0A5C6A6F9</accession>
<organism evidence="1 2">
    <name type="scientific">Neorhodopirellula pilleata</name>
    <dbReference type="NCBI Taxonomy" id="2714738"/>
    <lineage>
        <taxon>Bacteria</taxon>
        <taxon>Pseudomonadati</taxon>
        <taxon>Planctomycetota</taxon>
        <taxon>Planctomycetia</taxon>
        <taxon>Pirellulales</taxon>
        <taxon>Pirellulaceae</taxon>
        <taxon>Neorhodopirellula</taxon>
    </lineage>
</organism>
<reference evidence="1 2" key="1">
    <citation type="submission" date="2019-02" db="EMBL/GenBank/DDBJ databases">
        <title>Deep-cultivation of Planctomycetes and their phenomic and genomic characterization uncovers novel biology.</title>
        <authorList>
            <person name="Wiegand S."/>
            <person name="Jogler M."/>
            <person name="Boedeker C."/>
            <person name="Pinto D."/>
            <person name="Vollmers J."/>
            <person name="Rivas-Marin E."/>
            <person name="Kohn T."/>
            <person name="Peeters S.H."/>
            <person name="Heuer A."/>
            <person name="Rast P."/>
            <person name="Oberbeckmann S."/>
            <person name="Bunk B."/>
            <person name="Jeske O."/>
            <person name="Meyerdierks A."/>
            <person name="Storesund J.E."/>
            <person name="Kallscheuer N."/>
            <person name="Luecker S."/>
            <person name="Lage O.M."/>
            <person name="Pohl T."/>
            <person name="Merkel B.J."/>
            <person name="Hornburger P."/>
            <person name="Mueller R.-W."/>
            <person name="Bruemmer F."/>
            <person name="Labrenz M."/>
            <person name="Spormann A.M."/>
            <person name="Op Den Camp H."/>
            <person name="Overmann J."/>
            <person name="Amann R."/>
            <person name="Jetten M.S.M."/>
            <person name="Mascher T."/>
            <person name="Medema M.H."/>
            <person name="Devos D.P."/>
            <person name="Kaster A.-K."/>
            <person name="Ovreas L."/>
            <person name="Rohde M."/>
            <person name="Galperin M.Y."/>
            <person name="Jogler C."/>
        </authorList>
    </citation>
    <scope>NUCLEOTIDE SEQUENCE [LARGE SCALE GENOMIC DNA]</scope>
    <source>
        <strain evidence="1 2">Pla100</strain>
    </source>
</reference>
<dbReference type="Proteomes" id="UP000316213">
    <property type="component" value="Unassembled WGS sequence"/>
</dbReference>
<evidence type="ECO:0000313" key="1">
    <source>
        <dbReference type="EMBL" id="TWT95562.1"/>
    </source>
</evidence>
<comment type="caution">
    <text evidence="1">The sequence shown here is derived from an EMBL/GenBank/DDBJ whole genome shotgun (WGS) entry which is preliminary data.</text>
</comment>
<gene>
    <name evidence="1" type="ORF">Pla100_32030</name>
</gene>
<keyword evidence="2" id="KW-1185">Reference proteome</keyword>
<evidence type="ECO:0000313" key="2">
    <source>
        <dbReference type="Proteomes" id="UP000316213"/>
    </source>
</evidence>
<sequence length="495" mass="52440">MNMNWFPRTTNPWHSATAMRAMALGTAIASSAFLPYGGEAFGQQRQSLQHDGQSFTVVQASEALSMMSPPATSKPGSPTQGPTIQASNHLVTPPGEFPIQLVGHGLMGDCDEGACDSTGSGAGGRLFGNLMGNRRSSSGACSSGTCSNGACSGNCSGACSTGGNCYGGACNACPTCVPYRYARVEAVYMRREGLSNFTRSQNFALDEYDFEWAPRVTIGSVPDCVNGTEVSFVGPLNWDMSNSIANATGQTLLSELIPGVTIGSPIPEQTIGFTLLYDPEDVTLDVNGDIVAFNDSPLDAVDIQRQRYESTYWSAETSQTMMAWDIAKFSFGGRFISFEEEYSYIAQNGNGATPNLNGAIASNTTNNLIGLQVGLDIFTPVFVQNLSSTLRAKAGGYWNMSEGSAVVTDQGERLSGFSDEDGTLAAMFEISSGLHYRLGEALSIHGGSEFWYLTEVATAERQLPGLVGARVGSRGVDNGDDVVFVGFSFGATLQF</sequence>
<dbReference type="AlphaFoldDB" id="A0A5C6A6F9"/>
<protein>
    <submittedName>
        <fullName evidence="1">Uncharacterized protein</fullName>
    </submittedName>
</protein>
<name>A0A5C6A6F9_9BACT</name>
<dbReference type="EMBL" id="SJPM01000006">
    <property type="protein sequence ID" value="TWT95562.1"/>
    <property type="molecule type" value="Genomic_DNA"/>
</dbReference>